<organism evidence="6 7">
    <name type="scientific">Lujinxingia litoralis</name>
    <dbReference type="NCBI Taxonomy" id="2211119"/>
    <lineage>
        <taxon>Bacteria</taxon>
        <taxon>Deltaproteobacteria</taxon>
        <taxon>Bradymonadales</taxon>
        <taxon>Lujinxingiaceae</taxon>
        <taxon>Lujinxingia</taxon>
    </lineage>
</organism>
<dbReference type="InterPro" id="IPR051553">
    <property type="entry name" value="Ran_GTPase-activating"/>
</dbReference>
<feature type="domain" description="RCC1-like" evidence="5">
    <location>
        <begin position="247"/>
        <end position="590"/>
    </location>
</feature>
<keyword evidence="1" id="KW-0344">Guanine-nucleotide releasing factor</keyword>
<dbReference type="InterPro" id="IPR009091">
    <property type="entry name" value="RCC1/BLIP-II"/>
</dbReference>
<evidence type="ECO:0000313" key="7">
    <source>
        <dbReference type="Proteomes" id="UP000249169"/>
    </source>
</evidence>
<dbReference type="EMBL" id="QHKO01000003">
    <property type="protein sequence ID" value="RAL22987.1"/>
    <property type="molecule type" value="Genomic_DNA"/>
</dbReference>
<dbReference type="PRINTS" id="PR00633">
    <property type="entry name" value="RCCNDNSATION"/>
</dbReference>
<evidence type="ECO:0000259" key="5">
    <source>
        <dbReference type="Pfam" id="PF25390"/>
    </source>
</evidence>
<dbReference type="AlphaFoldDB" id="A0A328CBU9"/>
<dbReference type="InterPro" id="IPR058923">
    <property type="entry name" value="RCC1-like_dom"/>
</dbReference>
<evidence type="ECO:0000256" key="3">
    <source>
        <dbReference type="SAM" id="MobiDB-lite"/>
    </source>
</evidence>
<accession>A0A328CBU9</accession>
<dbReference type="InterPro" id="IPR000408">
    <property type="entry name" value="Reg_chr_condens"/>
</dbReference>
<comment type="caution">
    <text evidence="6">The sequence shown here is derived from an EMBL/GenBank/DDBJ whole genome shotgun (WGS) entry which is preliminary data.</text>
</comment>
<dbReference type="GO" id="GO:0005737">
    <property type="term" value="C:cytoplasm"/>
    <property type="evidence" value="ECO:0007669"/>
    <property type="project" value="TreeGrafter"/>
</dbReference>
<dbReference type="Gene3D" id="2.130.10.30">
    <property type="entry name" value="Regulator of chromosome condensation 1/beta-lactamase-inhibitor protein II"/>
    <property type="match status" value="2"/>
</dbReference>
<evidence type="ECO:0000256" key="2">
    <source>
        <dbReference type="ARBA" id="ARBA00022737"/>
    </source>
</evidence>
<dbReference type="Pfam" id="PF25390">
    <property type="entry name" value="WD40_RLD"/>
    <property type="match status" value="1"/>
</dbReference>
<dbReference type="Pfam" id="PF13540">
    <property type="entry name" value="RCC1_2"/>
    <property type="match status" value="1"/>
</dbReference>
<keyword evidence="4" id="KW-0732">Signal</keyword>
<evidence type="ECO:0000313" key="6">
    <source>
        <dbReference type="EMBL" id="RAL22987.1"/>
    </source>
</evidence>
<dbReference type="GO" id="GO:0005085">
    <property type="term" value="F:guanyl-nucleotide exchange factor activity"/>
    <property type="evidence" value="ECO:0007669"/>
    <property type="project" value="TreeGrafter"/>
</dbReference>
<reference evidence="6 7" key="1">
    <citation type="submission" date="2018-05" db="EMBL/GenBank/DDBJ databases">
        <title>Lujinxingia marina gen. nov. sp. nov., a new facultative anaerobic member of the class Deltaproteobacteria, and proposal of Lujinxingaceae fam. nov.</title>
        <authorList>
            <person name="Li C.-M."/>
        </authorList>
    </citation>
    <scope>NUCLEOTIDE SEQUENCE [LARGE SCALE GENOMIC DNA]</scope>
    <source>
        <strain evidence="6 7">B210</strain>
    </source>
</reference>
<dbReference type="SUPFAM" id="SSF50985">
    <property type="entry name" value="RCC1/BLIP-II"/>
    <property type="match status" value="1"/>
</dbReference>
<dbReference type="RefSeq" id="WP_111729515.1">
    <property type="nucleotide sequence ID" value="NZ_QHKO01000003.1"/>
</dbReference>
<keyword evidence="7" id="KW-1185">Reference proteome</keyword>
<dbReference type="PROSITE" id="PS50012">
    <property type="entry name" value="RCC1_3"/>
    <property type="match status" value="3"/>
</dbReference>
<proteinExistence type="predicted"/>
<dbReference type="PANTHER" id="PTHR45982">
    <property type="entry name" value="REGULATOR OF CHROMOSOME CONDENSATION"/>
    <property type="match status" value="1"/>
</dbReference>
<evidence type="ECO:0000256" key="1">
    <source>
        <dbReference type="ARBA" id="ARBA00022658"/>
    </source>
</evidence>
<name>A0A328CBU9_9DELT</name>
<sequence>MHTVASPSRWLLTLVLTLALAACGDKPNTRVIPKDDLIEDVGPDADGGDNDPDADGGDNDPDGGDADPDGGDNDPDADGGNTCEAESDAELCEASAFTCGQHTITDACGDERLVDCGDEAQVCGEFETCGGASVEGECGCADTGTDVELCEANAFTCGQHTIIDACGIERLIDCGDEADVCGEFETCGGAGVEGQCGCTDPRTDTQICQLNSYACGELTITDSCGTERTLDCGDETQVCGEFETCGGAGIPGQCGCTPEFTDEEHCAMQQAECGEIAIIDSCGIERTLDCGAEDQVCTLFDTCGGGGEENQCGCTPITCEDAQMLCGELEDGCGGTTQCDEFCVESVTAGASHACAIGSGKLKCWGRNTDGQLGNGATRDERNPVDVANLPTLVEVAPGGEHTCALSQAGEVFCWGANDRGQLGVGTTVDNPLPGSRAIISGATAIASGEFHSCAVVNGGVRCWGANDYGQIGNANLSLGTNIAVATLADGLSSGIVDVAAGRHHSCALHDNGGVSCWGRNRFGQVANLTLGGPWLISAYGYLINEPIDFMTITRSPVAVPDISDGAEITAGDDFNCVRSSAGEVSCWGAIHRPTSSGSTCFVPDGYTDTRGNLTGRDAANCAIWPASGPAVGRFTERTASAGSCGEPPSCPATYTCSANNRCERLEYPLAAAYINRFSRTPALISASGEALTIEAGANHLCMVVDQPDTLLTNVRCFGLNSYGQVGDGTNNPWSTPVDLYFDVDDNIVRGEAMTAGDAFSCVLVDDQNIKCWGSNQYGQIGNSALLRDESYRPFDVKLEYTP</sequence>
<keyword evidence="2" id="KW-0677">Repeat</keyword>
<feature type="region of interest" description="Disordered" evidence="3">
    <location>
        <begin position="26"/>
        <end position="84"/>
    </location>
</feature>
<dbReference type="Proteomes" id="UP000249169">
    <property type="component" value="Unassembled WGS sequence"/>
</dbReference>
<feature type="compositionally biased region" description="Acidic residues" evidence="3">
    <location>
        <begin position="37"/>
        <end position="77"/>
    </location>
</feature>
<evidence type="ECO:0000256" key="4">
    <source>
        <dbReference type="SAM" id="SignalP"/>
    </source>
</evidence>
<dbReference type="OrthoDB" id="5477973at2"/>
<feature type="signal peptide" evidence="4">
    <location>
        <begin position="1"/>
        <end position="21"/>
    </location>
</feature>
<dbReference type="PANTHER" id="PTHR45982:SF1">
    <property type="entry name" value="REGULATOR OF CHROMOSOME CONDENSATION"/>
    <property type="match status" value="1"/>
</dbReference>
<gene>
    <name evidence="6" type="ORF">DL240_08845</name>
</gene>
<protein>
    <recommendedName>
        <fullName evidence="5">RCC1-like domain-containing protein</fullName>
    </recommendedName>
</protein>
<feature type="chain" id="PRO_5016464047" description="RCC1-like domain-containing protein" evidence="4">
    <location>
        <begin position="22"/>
        <end position="803"/>
    </location>
</feature>